<dbReference type="InterPro" id="IPR036396">
    <property type="entry name" value="Cyt_P450_sf"/>
</dbReference>
<name>A0A6A4HN43_9AGAR</name>
<dbReference type="InterPro" id="IPR001128">
    <property type="entry name" value="Cyt_P450"/>
</dbReference>
<dbReference type="PRINTS" id="PR00463">
    <property type="entry name" value="EP450I"/>
</dbReference>
<dbReference type="PRINTS" id="PR00385">
    <property type="entry name" value="P450"/>
</dbReference>
<comment type="pathway">
    <text evidence="2">Secondary metabolite biosynthesis.</text>
</comment>
<dbReference type="InterPro" id="IPR017972">
    <property type="entry name" value="Cyt_P450_CS"/>
</dbReference>
<keyword evidence="7 9" id="KW-0408">Iron</keyword>
<dbReference type="GO" id="GO:0004497">
    <property type="term" value="F:monooxygenase activity"/>
    <property type="evidence" value="ECO:0007669"/>
    <property type="project" value="UniProtKB-KW"/>
</dbReference>
<keyword evidence="12" id="KW-1185">Reference proteome</keyword>
<keyword evidence="8 10" id="KW-0503">Monooxygenase</keyword>
<gene>
    <name evidence="11" type="ORF">BT96DRAFT_994520</name>
</gene>
<evidence type="ECO:0000256" key="2">
    <source>
        <dbReference type="ARBA" id="ARBA00005179"/>
    </source>
</evidence>
<dbReference type="PANTHER" id="PTHR46300:SF7">
    <property type="entry name" value="P450, PUTATIVE (EUROFUNG)-RELATED"/>
    <property type="match status" value="1"/>
</dbReference>
<dbReference type="Proteomes" id="UP000799118">
    <property type="component" value="Unassembled WGS sequence"/>
</dbReference>
<dbReference type="PANTHER" id="PTHR46300">
    <property type="entry name" value="P450, PUTATIVE (EUROFUNG)-RELATED-RELATED"/>
    <property type="match status" value="1"/>
</dbReference>
<dbReference type="SUPFAM" id="SSF48264">
    <property type="entry name" value="Cytochrome P450"/>
    <property type="match status" value="1"/>
</dbReference>
<sequence>MHYKFLASVSGYHLQSGVRSMAKSHTFRYWAHPLVILNSPTVVRELFENRGAIYSNRPRLPMAGELVGYNMSVPLAAYGPHHTESRKLMQSSIGGKRVDSLNANFFDHIRRHVASIVLHASHGYNVLSKRKRSSCGFSEPSHVRILASKYSRNVPSGRLSDTQANGTAEPSFTEALIRQNPNPSKEQDLVHRWASVAFYSGGADTTVSAISSIFLSMALFPDVQAKVQAELDKVVGTNRLPSFADRDHLPYLANVLKEILRWNPVAPLALPHSSIQDDIYNGYFIPRGSLVMANSWWLMHNPQIYPLPEKFDPDRYDSGSEGSEGSGVGMNPDPHMFAFGYGRRICPGNALADASLFITVAAVLSIFQISNPYDMNGKQIKENFSYTVRGY</sequence>
<evidence type="ECO:0000256" key="7">
    <source>
        <dbReference type="ARBA" id="ARBA00023004"/>
    </source>
</evidence>
<comment type="cofactor">
    <cofactor evidence="1 9">
        <name>heme</name>
        <dbReference type="ChEBI" id="CHEBI:30413"/>
    </cofactor>
</comment>
<comment type="similarity">
    <text evidence="3 10">Belongs to the cytochrome P450 family.</text>
</comment>
<evidence type="ECO:0000256" key="1">
    <source>
        <dbReference type="ARBA" id="ARBA00001971"/>
    </source>
</evidence>
<evidence type="ECO:0000256" key="5">
    <source>
        <dbReference type="ARBA" id="ARBA00022723"/>
    </source>
</evidence>
<evidence type="ECO:0000256" key="8">
    <source>
        <dbReference type="ARBA" id="ARBA00023033"/>
    </source>
</evidence>
<evidence type="ECO:0000313" key="11">
    <source>
        <dbReference type="EMBL" id="KAE9398818.1"/>
    </source>
</evidence>
<proteinExistence type="inferred from homology"/>
<keyword evidence="5 9" id="KW-0479">Metal-binding</keyword>
<dbReference type="OrthoDB" id="2789670at2759"/>
<dbReference type="Gene3D" id="1.10.630.10">
    <property type="entry name" value="Cytochrome P450"/>
    <property type="match status" value="2"/>
</dbReference>
<evidence type="ECO:0000313" key="12">
    <source>
        <dbReference type="Proteomes" id="UP000799118"/>
    </source>
</evidence>
<evidence type="ECO:0000256" key="9">
    <source>
        <dbReference type="PIRSR" id="PIRSR602401-1"/>
    </source>
</evidence>
<dbReference type="InterPro" id="IPR002401">
    <property type="entry name" value="Cyt_P450_E_grp-I"/>
</dbReference>
<reference evidence="11" key="1">
    <citation type="journal article" date="2019" name="Environ. Microbiol.">
        <title>Fungal ecological strategies reflected in gene transcription - a case study of two litter decomposers.</title>
        <authorList>
            <person name="Barbi F."/>
            <person name="Kohler A."/>
            <person name="Barry K."/>
            <person name="Baskaran P."/>
            <person name="Daum C."/>
            <person name="Fauchery L."/>
            <person name="Ihrmark K."/>
            <person name="Kuo A."/>
            <person name="LaButti K."/>
            <person name="Lipzen A."/>
            <person name="Morin E."/>
            <person name="Grigoriev I.V."/>
            <person name="Henrissat B."/>
            <person name="Lindahl B."/>
            <person name="Martin F."/>
        </authorList>
    </citation>
    <scope>NUCLEOTIDE SEQUENCE</scope>
    <source>
        <strain evidence="11">JB14</strain>
    </source>
</reference>
<organism evidence="11 12">
    <name type="scientific">Gymnopus androsaceus JB14</name>
    <dbReference type="NCBI Taxonomy" id="1447944"/>
    <lineage>
        <taxon>Eukaryota</taxon>
        <taxon>Fungi</taxon>
        <taxon>Dikarya</taxon>
        <taxon>Basidiomycota</taxon>
        <taxon>Agaricomycotina</taxon>
        <taxon>Agaricomycetes</taxon>
        <taxon>Agaricomycetidae</taxon>
        <taxon>Agaricales</taxon>
        <taxon>Marasmiineae</taxon>
        <taxon>Omphalotaceae</taxon>
        <taxon>Gymnopus</taxon>
    </lineage>
</organism>
<evidence type="ECO:0000256" key="4">
    <source>
        <dbReference type="ARBA" id="ARBA00022617"/>
    </source>
</evidence>
<dbReference type="EMBL" id="ML769477">
    <property type="protein sequence ID" value="KAE9398818.1"/>
    <property type="molecule type" value="Genomic_DNA"/>
</dbReference>
<dbReference type="PROSITE" id="PS00086">
    <property type="entry name" value="CYTOCHROME_P450"/>
    <property type="match status" value="1"/>
</dbReference>
<evidence type="ECO:0000256" key="10">
    <source>
        <dbReference type="RuleBase" id="RU000461"/>
    </source>
</evidence>
<dbReference type="Pfam" id="PF00067">
    <property type="entry name" value="p450"/>
    <property type="match status" value="1"/>
</dbReference>
<keyword evidence="4 9" id="KW-0349">Heme</keyword>
<dbReference type="GO" id="GO:0005506">
    <property type="term" value="F:iron ion binding"/>
    <property type="evidence" value="ECO:0007669"/>
    <property type="project" value="InterPro"/>
</dbReference>
<dbReference type="InterPro" id="IPR050364">
    <property type="entry name" value="Cytochrome_P450_fung"/>
</dbReference>
<evidence type="ECO:0000256" key="6">
    <source>
        <dbReference type="ARBA" id="ARBA00023002"/>
    </source>
</evidence>
<protein>
    <submittedName>
        <fullName evidence="11">Cytochrome P450</fullName>
    </submittedName>
</protein>
<dbReference type="GO" id="GO:0020037">
    <property type="term" value="F:heme binding"/>
    <property type="evidence" value="ECO:0007669"/>
    <property type="project" value="InterPro"/>
</dbReference>
<keyword evidence="6 10" id="KW-0560">Oxidoreductase</keyword>
<accession>A0A6A4HN43</accession>
<feature type="binding site" description="axial binding residue" evidence="9">
    <location>
        <position position="346"/>
    </location>
    <ligand>
        <name>heme</name>
        <dbReference type="ChEBI" id="CHEBI:30413"/>
    </ligand>
    <ligandPart>
        <name>Fe</name>
        <dbReference type="ChEBI" id="CHEBI:18248"/>
    </ligandPart>
</feature>
<evidence type="ECO:0000256" key="3">
    <source>
        <dbReference type="ARBA" id="ARBA00010617"/>
    </source>
</evidence>
<dbReference type="GO" id="GO:0016020">
    <property type="term" value="C:membrane"/>
    <property type="evidence" value="ECO:0007669"/>
    <property type="project" value="UniProtKB-SubCell"/>
</dbReference>
<dbReference type="GO" id="GO:0016705">
    <property type="term" value="F:oxidoreductase activity, acting on paired donors, with incorporation or reduction of molecular oxygen"/>
    <property type="evidence" value="ECO:0007669"/>
    <property type="project" value="InterPro"/>
</dbReference>
<dbReference type="AlphaFoldDB" id="A0A6A4HN43"/>